<comment type="cofactor">
    <cofactor evidence="12">
        <name>heme</name>
        <dbReference type="ChEBI" id="CHEBI:30413"/>
    </cofactor>
    <text evidence="12">The heme is bound between the two transmembrane subunits.</text>
</comment>
<keyword evidence="9 12" id="KW-0408">Iron</keyword>
<dbReference type="PANTHER" id="PTHR10978">
    <property type="entry name" value="SUCCINATE DEHYDROGENASE CYTOCHROME B560 SUBUNIT"/>
    <property type="match status" value="1"/>
</dbReference>
<evidence type="ECO:0000256" key="6">
    <source>
        <dbReference type="ARBA" id="ARBA00022692"/>
    </source>
</evidence>
<comment type="subcellular location">
    <subcellularLocation>
        <location evidence="2">Membrane</location>
        <topology evidence="2">Multi-pass membrane protein</topology>
    </subcellularLocation>
</comment>
<sequence>MVKSQKVRPTNLDLTTIKQPVSAIASILHRISGVINFILVGFLLILLDFSLQSSNNYQSIVSFLHNYFVIFIMWGFLTALTYHLFAGIRHMLMDLGYFEEIASGRKSAIVVMIITIIFSLIILGALV</sequence>
<dbReference type="NCBIfam" id="TIGR02970">
    <property type="entry name" value="succ_dehyd_cytB"/>
    <property type="match status" value="1"/>
</dbReference>
<feature type="transmembrane region" description="Helical" evidence="13">
    <location>
        <begin position="107"/>
        <end position="126"/>
    </location>
</feature>
<evidence type="ECO:0000256" key="3">
    <source>
        <dbReference type="ARBA" id="ARBA00007244"/>
    </source>
</evidence>
<evidence type="ECO:0000256" key="1">
    <source>
        <dbReference type="ARBA" id="ARBA00004050"/>
    </source>
</evidence>
<comment type="function">
    <text evidence="1">Membrane-anchoring subunit of succinate dehydrogenase (SDH).</text>
</comment>
<dbReference type="EMBL" id="CP022355">
    <property type="protein sequence ID" value="ASK78542.1"/>
    <property type="molecule type" value="Genomic_DNA"/>
</dbReference>
<dbReference type="Gene3D" id="1.20.1300.10">
    <property type="entry name" value="Fumarate reductase/succinate dehydrogenase, transmembrane subunit"/>
    <property type="match status" value="1"/>
</dbReference>
<evidence type="ECO:0000313" key="15">
    <source>
        <dbReference type="Proteomes" id="UP000242175"/>
    </source>
</evidence>
<keyword evidence="6 13" id="KW-0812">Transmembrane</keyword>
<reference evidence="14 15" key="1">
    <citation type="journal article" date="2016" name="Int. J. Syst. Evol. Microbiol.">
        <title>Paraphotobacterium marinum gen. nov., sp. nov., a member of the family Vibrionaceae, isolated from surface seawater.</title>
        <authorList>
            <person name="Huang Z."/>
            <person name="Dong C."/>
            <person name="Shao Z."/>
        </authorList>
    </citation>
    <scope>NUCLEOTIDE SEQUENCE [LARGE SCALE GENOMIC DNA]</scope>
    <source>
        <strain evidence="14 15">NSCS20N07D</strain>
    </source>
</reference>
<dbReference type="InterPro" id="IPR018495">
    <property type="entry name" value="Succ_DH_cyt_bsu_CS"/>
</dbReference>
<organism evidence="14 15">
    <name type="scientific">Paraphotobacterium marinum</name>
    <dbReference type="NCBI Taxonomy" id="1755811"/>
    <lineage>
        <taxon>Bacteria</taxon>
        <taxon>Pseudomonadati</taxon>
        <taxon>Pseudomonadota</taxon>
        <taxon>Gammaproteobacteria</taxon>
        <taxon>Vibrionales</taxon>
        <taxon>Vibrionaceae</taxon>
        <taxon>Paraphotobacterium</taxon>
    </lineage>
</organism>
<evidence type="ECO:0000256" key="8">
    <source>
        <dbReference type="ARBA" id="ARBA00022989"/>
    </source>
</evidence>
<keyword evidence="10 13" id="KW-0472">Membrane</keyword>
<dbReference type="InterPro" id="IPR014314">
    <property type="entry name" value="Succ_DH_cytb556"/>
</dbReference>
<keyword evidence="5 12" id="KW-0349">Heme</keyword>
<evidence type="ECO:0000256" key="12">
    <source>
        <dbReference type="PIRSR" id="PIRSR000178-1"/>
    </source>
</evidence>
<evidence type="ECO:0000256" key="13">
    <source>
        <dbReference type="SAM" id="Phobius"/>
    </source>
</evidence>
<dbReference type="GO" id="GO:0006099">
    <property type="term" value="P:tricarboxylic acid cycle"/>
    <property type="evidence" value="ECO:0007669"/>
    <property type="project" value="InterPro"/>
</dbReference>
<evidence type="ECO:0000256" key="10">
    <source>
        <dbReference type="ARBA" id="ARBA00023136"/>
    </source>
</evidence>
<evidence type="ECO:0000256" key="4">
    <source>
        <dbReference type="ARBA" id="ARBA00020076"/>
    </source>
</evidence>
<dbReference type="KEGG" id="pmai:CF386_05745"/>
<evidence type="ECO:0000256" key="7">
    <source>
        <dbReference type="ARBA" id="ARBA00022723"/>
    </source>
</evidence>
<proteinExistence type="inferred from homology"/>
<accession>A0A220VEF0</accession>
<dbReference type="PIRSF" id="PIRSF000178">
    <property type="entry name" value="SDH_cyt_b560"/>
    <property type="match status" value="1"/>
</dbReference>
<comment type="subunit">
    <text evidence="11">Part of an enzyme complex containing four subunits: a flavoprotein, an iron-sulfur protein, plus two membrane-anchoring proteins, SdhC and SdhD. The complex can form homotrimers.</text>
</comment>
<feature type="transmembrane region" description="Helical" evidence="13">
    <location>
        <begin position="67"/>
        <end position="86"/>
    </location>
</feature>
<evidence type="ECO:0000256" key="11">
    <source>
        <dbReference type="ARBA" id="ARBA00025912"/>
    </source>
</evidence>
<dbReference type="OrthoDB" id="9799441at2"/>
<dbReference type="PROSITE" id="PS01001">
    <property type="entry name" value="SDH_CYT_2"/>
    <property type="match status" value="1"/>
</dbReference>
<dbReference type="InterPro" id="IPR000701">
    <property type="entry name" value="SuccDH_FuR_B_TM-su"/>
</dbReference>
<gene>
    <name evidence="14" type="primary">sdhC</name>
    <name evidence="14" type="ORF">CF386_05745</name>
</gene>
<dbReference type="Pfam" id="PF01127">
    <property type="entry name" value="Sdh_cyt"/>
    <property type="match status" value="1"/>
</dbReference>
<evidence type="ECO:0000256" key="5">
    <source>
        <dbReference type="ARBA" id="ARBA00022617"/>
    </source>
</evidence>
<keyword evidence="8 13" id="KW-1133">Transmembrane helix</keyword>
<dbReference type="PROSITE" id="PS01000">
    <property type="entry name" value="SDH_CYT_1"/>
    <property type="match status" value="1"/>
</dbReference>
<dbReference type="InterPro" id="IPR034804">
    <property type="entry name" value="SQR/QFR_C/D"/>
</dbReference>
<feature type="binding site" description="axial binding residue" evidence="12">
    <location>
        <position position="83"/>
    </location>
    <ligand>
        <name>heme</name>
        <dbReference type="ChEBI" id="CHEBI:30413"/>
        <note>ligand shared with second transmembrane subunit</note>
    </ligand>
    <ligandPart>
        <name>Fe</name>
        <dbReference type="ChEBI" id="CHEBI:18248"/>
    </ligandPart>
</feature>
<dbReference type="GO" id="GO:0046872">
    <property type="term" value="F:metal ion binding"/>
    <property type="evidence" value="ECO:0007669"/>
    <property type="project" value="UniProtKB-KW"/>
</dbReference>
<dbReference type="AlphaFoldDB" id="A0A220VEF0"/>
<feature type="transmembrane region" description="Helical" evidence="13">
    <location>
        <begin position="21"/>
        <end position="47"/>
    </location>
</feature>
<evidence type="ECO:0000313" key="14">
    <source>
        <dbReference type="EMBL" id="ASK78542.1"/>
    </source>
</evidence>
<dbReference type="PANTHER" id="PTHR10978:SF5">
    <property type="entry name" value="SUCCINATE DEHYDROGENASE CYTOCHROME B560 SUBUNIT, MITOCHONDRIAL"/>
    <property type="match status" value="1"/>
</dbReference>
<keyword evidence="7 12" id="KW-0479">Metal-binding</keyword>
<name>A0A220VEF0_9GAMM</name>
<evidence type="ECO:0000256" key="2">
    <source>
        <dbReference type="ARBA" id="ARBA00004141"/>
    </source>
</evidence>
<comment type="similarity">
    <text evidence="3">Belongs to the cytochrome b560 family.</text>
</comment>
<dbReference type="Proteomes" id="UP000242175">
    <property type="component" value="Chromosome large"/>
</dbReference>
<dbReference type="CDD" id="cd03499">
    <property type="entry name" value="SQR_TypeC_SdhC"/>
    <property type="match status" value="1"/>
</dbReference>
<keyword evidence="15" id="KW-1185">Reference proteome</keyword>
<evidence type="ECO:0000256" key="9">
    <source>
        <dbReference type="ARBA" id="ARBA00023004"/>
    </source>
</evidence>
<dbReference type="GO" id="GO:0009055">
    <property type="term" value="F:electron transfer activity"/>
    <property type="evidence" value="ECO:0007669"/>
    <property type="project" value="InterPro"/>
</dbReference>
<protein>
    <recommendedName>
        <fullName evidence="4">Succinate dehydrogenase cytochrome b556 subunit</fullName>
    </recommendedName>
</protein>
<dbReference type="SUPFAM" id="SSF81343">
    <property type="entry name" value="Fumarate reductase respiratory complex transmembrane subunits"/>
    <property type="match status" value="1"/>
</dbReference>
<dbReference type="GO" id="GO:0005886">
    <property type="term" value="C:plasma membrane"/>
    <property type="evidence" value="ECO:0007669"/>
    <property type="project" value="TreeGrafter"/>
</dbReference>